<sequence length="190" mass="21204">MAFFPMFVDLSDKNVLVVGGGKVATRKLKSLLMFKPKITVVSKKVSCFIKELAEKGVITLRTKSFEPKKDIKDSDLVIVAIDDIDLQRTAYEICKKNNIPINCSDGARFSSFIFPSVVVRDDFVVGISTSGKAPSVSKKAREILDIVVPDNIGAVIKEIEAIRRSVLEKNKKEEIERYLSKLKWKTPLLG</sequence>
<dbReference type="AlphaFoldDB" id="F2LU99"/>
<dbReference type="GO" id="GO:0004325">
    <property type="term" value="F:ferrochelatase activity"/>
    <property type="evidence" value="ECO:0007669"/>
    <property type="project" value="InterPro"/>
</dbReference>
<dbReference type="Gene3D" id="3.30.160.110">
    <property type="entry name" value="Siroheme synthase, domain 2"/>
    <property type="match status" value="1"/>
</dbReference>
<keyword evidence="4" id="KW-0520">NAD</keyword>
<dbReference type="InterPro" id="IPR006367">
    <property type="entry name" value="Sirohaem_synthase_N"/>
</dbReference>
<comment type="catalytic activity">
    <reaction evidence="6">
        <text>precorrin-2 + NAD(+) = sirohydrochlorin + NADH + 2 H(+)</text>
        <dbReference type="Rhea" id="RHEA:15613"/>
        <dbReference type="ChEBI" id="CHEBI:15378"/>
        <dbReference type="ChEBI" id="CHEBI:57540"/>
        <dbReference type="ChEBI" id="CHEBI:57945"/>
        <dbReference type="ChEBI" id="CHEBI:58351"/>
        <dbReference type="ChEBI" id="CHEBI:58827"/>
        <dbReference type="EC" id="1.3.1.76"/>
    </reaction>
</comment>
<organism evidence="7 8">
    <name type="scientific">Hippea maritima (strain ATCC 700847 / DSM 10411 / MH2)</name>
    <dbReference type="NCBI Taxonomy" id="760142"/>
    <lineage>
        <taxon>Bacteria</taxon>
        <taxon>Pseudomonadati</taxon>
        <taxon>Campylobacterota</taxon>
        <taxon>Desulfurellia</taxon>
        <taxon>Desulfurellales</taxon>
        <taxon>Hippeaceae</taxon>
        <taxon>Hippea</taxon>
    </lineage>
</organism>
<proteinExistence type="predicted"/>
<evidence type="ECO:0000256" key="5">
    <source>
        <dbReference type="ARBA" id="ARBA00023244"/>
    </source>
</evidence>
<accession>F2LU99</accession>
<dbReference type="SUPFAM" id="SSF75615">
    <property type="entry name" value="Siroheme synthase middle domains-like"/>
    <property type="match status" value="1"/>
</dbReference>
<dbReference type="Pfam" id="PF13241">
    <property type="entry name" value="NAD_binding_7"/>
    <property type="match status" value="1"/>
</dbReference>
<keyword evidence="3" id="KW-0560">Oxidoreductase</keyword>
<dbReference type="OrthoDB" id="9815856at2"/>
<dbReference type="HOGENOM" id="CLU_011276_8_1_7"/>
<reference evidence="8" key="2">
    <citation type="submission" date="2011-03" db="EMBL/GenBank/DDBJ databases">
        <title>The complete genome of Hippea maritima DSM 10411.</title>
        <authorList>
            <consortium name="US DOE Joint Genome Institute (JGI-PGF)"/>
            <person name="Lucas S."/>
            <person name="Copeland A."/>
            <person name="Lapidus A."/>
            <person name="Bruce D."/>
            <person name="Goodwin L."/>
            <person name="Pitluck S."/>
            <person name="Peters L."/>
            <person name="Kyrpides N."/>
            <person name="Mavromatis K."/>
            <person name="Pagani I."/>
            <person name="Ivanova N."/>
            <person name="Mikhailova N."/>
            <person name="Lu M."/>
            <person name="Detter J.C."/>
            <person name="Tapia R."/>
            <person name="Han C."/>
            <person name="Land M."/>
            <person name="Hauser L."/>
            <person name="Markowitz V."/>
            <person name="Cheng J.-F."/>
            <person name="Hugenholtz P."/>
            <person name="Woyke T."/>
            <person name="Wu D."/>
            <person name="Spring S."/>
            <person name="Schroeder M."/>
            <person name="Brambilla E."/>
            <person name="Klenk H.-P."/>
            <person name="Eisen J.A."/>
        </authorList>
    </citation>
    <scope>NUCLEOTIDE SEQUENCE [LARGE SCALE GENOMIC DNA]</scope>
    <source>
        <strain evidence="8">ATCC 700847 / DSM 10411 / MH2</strain>
    </source>
</reference>
<evidence type="ECO:0000313" key="7">
    <source>
        <dbReference type="EMBL" id="AEA34562.1"/>
    </source>
</evidence>
<dbReference type="InterPro" id="IPR036291">
    <property type="entry name" value="NAD(P)-bd_dom_sf"/>
</dbReference>
<dbReference type="KEGG" id="hmr:Hipma_1609"/>
<dbReference type="InterPro" id="IPR028161">
    <property type="entry name" value="Met8-like"/>
</dbReference>
<gene>
    <name evidence="7" type="ordered locus">Hipma_1609</name>
</gene>
<dbReference type="Proteomes" id="UP000008139">
    <property type="component" value="Chromosome"/>
</dbReference>
<dbReference type="GO" id="GO:0043115">
    <property type="term" value="F:precorrin-2 dehydrogenase activity"/>
    <property type="evidence" value="ECO:0007669"/>
    <property type="project" value="UniProtKB-EC"/>
</dbReference>
<dbReference type="InParanoid" id="F2LU99"/>
<dbReference type="UniPathway" id="UPA00262">
    <property type="reaction ID" value="UER00222"/>
</dbReference>
<evidence type="ECO:0000256" key="1">
    <source>
        <dbReference type="ARBA" id="ARBA00005010"/>
    </source>
</evidence>
<dbReference type="NCBIfam" id="TIGR01470">
    <property type="entry name" value="cysG_Nterm"/>
    <property type="match status" value="1"/>
</dbReference>
<keyword evidence="8" id="KW-1185">Reference proteome</keyword>
<dbReference type="EC" id="1.3.1.76" evidence="2"/>
<reference evidence="7 8" key="1">
    <citation type="journal article" date="2011" name="Stand. Genomic Sci.">
        <title>Complete genome sequence of the thermophilic sulfur-reducer Hippea maritima type strain (MH(2)).</title>
        <authorList>
            <person name="Huntemann M."/>
            <person name="Lu M."/>
            <person name="Nolan M."/>
            <person name="Lapidus A."/>
            <person name="Lucas S."/>
            <person name="Hammon N."/>
            <person name="Deshpande S."/>
            <person name="Cheng J.F."/>
            <person name="Tapia R."/>
            <person name="Han C."/>
            <person name="Goodwin L."/>
            <person name="Pitluck S."/>
            <person name="Liolios K."/>
            <person name="Pagani I."/>
            <person name="Ivanova N."/>
            <person name="Ovchinikova G."/>
            <person name="Pati A."/>
            <person name="Chen A."/>
            <person name="Palaniappan K."/>
            <person name="Land M."/>
            <person name="Hauser L."/>
            <person name="Jeffries C.D."/>
            <person name="Detter J.C."/>
            <person name="Brambilla E.M."/>
            <person name="Rohde M."/>
            <person name="Spring S."/>
            <person name="Goker M."/>
            <person name="Woyke T."/>
            <person name="Bristow J."/>
            <person name="Eisen J.A."/>
            <person name="Markowitz V."/>
            <person name="Hugenholtz P."/>
            <person name="Kyrpides N.C."/>
            <person name="Klenk H.P."/>
            <person name="Mavromatis K."/>
        </authorList>
    </citation>
    <scope>NUCLEOTIDE SEQUENCE [LARGE SCALE GENOMIC DNA]</scope>
    <source>
        <strain evidence="8">ATCC 700847 / DSM 10411 / MH2</strain>
    </source>
</reference>
<dbReference type="PANTHER" id="PTHR35330">
    <property type="entry name" value="SIROHEME BIOSYNTHESIS PROTEIN MET8"/>
    <property type="match status" value="1"/>
</dbReference>
<name>F2LU99_HIPMA</name>
<comment type="pathway">
    <text evidence="1">Porphyrin-containing compound metabolism; siroheme biosynthesis; sirohydrochlorin from precorrin-2: step 1/1.</text>
</comment>
<keyword evidence="5" id="KW-0627">Porphyrin biosynthesis</keyword>
<dbReference type="Gene3D" id="3.40.50.720">
    <property type="entry name" value="NAD(P)-binding Rossmann-like Domain"/>
    <property type="match status" value="1"/>
</dbReference>
<evidence type="ECO:0000256" key="6">
    <source>
        <dbReference type="ARBA" id="ARBA00047561"/>
    </source>
</evidence>
<dbReference type="GO" id="GO:0019354">
    <property type="term" value="P:siroheme biosynthetic process"/>
    <property type="evidence" value="ECO:0007669"/>
    <property type="project" value="UniProtKB-UniPathway"/>
</dbReference>
<evidence type="ECO:0000313" key="8">
    <source>
        <dbReference type="Proteomes" id="UP000008139"/>
    </source>
</evidence>
<evidence type="ECO:0000256" key="4">
    <source>
        <dbReference type="ARBA" id="ARBA00023027"/>
    </source>
</evidence>
<dbReference type="EMBL" id="CP002606">
    <property type="protein sequence ID" value="AEA34562.1"/>
    <property type="molecule type" value="Genomic_DNA"/>
</dbReference>
<dbReference type="STRING" id="760142.Hipma_1609"/>
<dbReference type="SUPFAM" id="SSF51735">
    <property type="entry name" value="NAD(P)-binding Rossmann-fold domains"/>
    <property type="match status" value="1"/>
</dbReference>
<dbReference type="PANTHER" id="PTHR35330:SF1">
    <property type="entry name" value="SIROHEME BIOSYNTHESIS PROTEIN MET8"/>
    <property type="match status" value="1"/>
</dbReference>
<dbReference type="eggNOG" id="COG1648">
    <property type="taxonomic scope" value="Bacteria"/>
</dbReference>
<protein>
    <recommendedName>
        <fullName evidence="2">precorrin-2 dehydrogenase</fullName>
        <ecNumber evidence="2">1.3.1.76</ecNumber>
    </recommendedName>
</protein>
<evidence type="ECO:0000256" key="2">
    <source>
        <dbReference type="ARBA" id="ARBA00012400"/>
    </source>
</evidence>
<dbReference type="RefSeq" id="WP_013682588.1">
    <property type="nucleotide sequence ID" value="NC_015318.1"/>
</dbReference>
<evidence type="ECO:0000256" key="3">
    <source>
        <dbReference type="ARBA" id="ARBA00023002"/>
    </source>
</evidence>